<organism evidence="3 4">
    <name type="scientific">Drosophila mauritiana</name>
    <name type="common">Fruit fly</name>
    <dbReference type="NCBI Taxonomy" id="7226"/>
    <lineage>
        <taxon>Eukaryota</taxon>
        <taxon>Metazoa</taxon>
        <taxon>Ecdysozoa</taxon>
        <taxon>Arthropoda</taxon>
        <taxon>Hexapoda</taxon>
        <taxon>Insecta</taxon>
        <taxon>Pterygota</taxon>
        <taxon>Neoptera</taxon>
        <taxon>Endopterygota</taxon>
        <taxon>Diptera</taxon>
        <taxon>Brachycera</taxon>
        <taxon>Muscomorpha</taxon>
        <taxon>Ephydroidea</taxon>
        <taxon>Drosophilidae</taxon>
        <taxon>Drosophila</taxon>
        <taxon>Sophophora</taxon>
    </lineage>
</organism>
<dbReference type="AlphaFoldDB" id="A0A6P8KN77"/>
<name>A0A6P8KN77_DROMA</name>
<proteinExistence type="predicted"/>
<evidence type="ECO:0000313" key="4">
    <source>
        <dbReference type="RefSeq" id="XP_033171335.1"/>
    </source>
</evidence>
<keyword evidence="3" id="KW-1185">Reference proteome</keyword>
<accession>A0A6P8KN77</accession>
<evidence type="ECO:0000256" key="2">
    <source>
        <dbReference type="SAM" id="SignalP"/>
    </source>
</evidence>
<feature type="chain" id="PRO_5027822219" evidence="2">
    <location>
        <begin position="26"/>
        <end position="173"/>
    </location>
</feature>
<dbReference type="RefSeq" id="XP_033171335.1">
    <property type="nucleotide sequence ID" value="XM_033315444.1"/>
</dbReference>
<keyword evidence="2" id="KW-0732">Signal</keyword>
<evidence type="ECO:0000256" key="1">
    <source>
        <dbReference type="SAM" id="MobiDB-lite"/>
    </source>
</evidence>
<feature type="signal peptide" evidence="2">
    <location>
        <begin position="1"/>
        <end position="25"/>
    </location>
</feature>
<evidence type="ECO:0000313" key="3">
    <source>
        <dbReference type="Proteomes" id="UP000515162"/>
    </source>
</evidence>
<protein>
    <submittedName>
        <fullName evidence="4">Uncharacterized protein LOC117148175</fullName>
    </submittedName>
</protein>
<reference evidence="4" key="1">
    <citation type="submission" date="2025-08" db="UniProtKB">
        <authorList>
            <consortium name="RefSeq"/>
        </authorList>
    </citation>
    <scope>IDENTIFICATION</scope>
    <source>
        <strain evidence="4">Mau12</strain>
        <tissue evidence="4">Whole Body</tissue>
    </source>
</reference>
<feature type="compositionally biased region" description="Low complexity" evidence="1">
    <location>
        <begin position="126"/>
        <end position="139"/>
    </location>
</feature>
<gene>
    <name evidence="4" type="primary">LOC117148175</name>
</gene>
<dbReference type="GeneID" id="117148175"/>
<feature type="compositionally biased region" description="Basic and acidic residues" evidence="1">
    <location>
        <begin position="108"/>
        <end position="122"/>
    </location>
</feature>
<sequence>MTNSLTIAVFLASLCLLASSGQMQAASIVCGSEAKSAEDADSVTTPSTSEVNKFVHSLQCTLEKAKPWIANIEKEAKILEEKARDATISLFQRINKLVNVLASPVNFEKDKEKDKDEQKEPEEVPTTTTTSTSEASSSSKNDVKEELTTSAPPVHLDWLEDNANEVDYIPEKN</sequence>
<feature type="region of interest" description="Disordered" evidence="1">
    <location>
        <begin position="108"/>
        <end position="173"/>
    </location>
</feature>
<dbReference type="Proteomes" id="UP000515162">
    <property type="component" value="Chromosome X"/>
</dbReference>